<comment type="caution">
    <text evidence="1">The sequence shown here is derived from an EMBL/GenBank/DDBJ whole genome shotgun (WGS) entry which is preliminary data.</text>
</comment>
<evidence type="ECO:0008006" key="3">
    <source>
        <dbReference type="Google" id="ProtNLM"/>
    </source>
</evidence>
<name>A0AAE1G9K7_PETCI</name>
<evidence type="ECO:0000313" key="1">
    <source>
        <dbReference type="EMBL" id="KAK3888615.1"/>
    </source>
</evidence>
<organism evidence="1 2">
    <name type="scientific">Petrolisthes cinctipes</name>
    <name type="common">Flat porcelain crab</name>
    <dbReference type="NCBI Taxonomy" id="88211"/>
    <lineage>
        <taxon>Eukaryota</taxon>
        <taxon>Metazoa</taxon>
        <taxon>Ecdysozoa</taxon>
        <taxon>Arthropoda</taxon>
        <taxon>Crustacea</taxon>
        <taxon>Multicrustacea</taxon>
        <taxon>Malacostraca</taxon>
        <taxon>Eumalacostraca</taxon>
        <taxon>Eucarida</taxon>
        <taxon>Decapoda</taxon>
        <taxon>Pleocyemata</taxon>
        <taxon>Anomura</taxon>
        <taxon>Galatheoidea</taxon>
        <taxon>Porcellanidae</taxon>
        <taxon>Petrolisthes</taxon>
    </lineage>
</organism>
<accession>A0AAE1G9K7</accession>
<sequence length="206" mass="23832">MLDVIYLHFAKAFNKVNHGVLHKYRYLGISGRLGFWIYEFLTNRTQFVAVSDDTRISRIINNQDDAVLLQKDPPATRLRTVAQSQTRQRFKTWRLGHLCTVGRVHSHALTRVKTLRINAFATRGPTLFNALPITLRARTDVSLVMFKATLDRFLRTLLDEPPMPHYHSRSSTISIVDWLAIQCADGRFTYHEAATHRNLEAEQHCF</sequence>
<protein>
    <recommendedName>
        <fullName evidence="3">Reverse transcriptase domain-containing protein</fullName>
    </recommendedName>
</protein>
<keyword evidence="2" id="KW-1185">Reference proteome</keyword>
<proteinExistence type="predicted"/>
<dbReference type="EMBL" id="JAWQEG010000542">
    <property type="protein sequence ID" value="KAK3888615.1"/>
    <property type="molecule type" value="Genomic_DNA"/>
</dbReference>
<dbReference type="AlphaFoldDB" id="A0AAE1G9K7"/>
<evidence type="ECO:0000313" key="2">
    <source>
        <dbReference type="Proteomes" id="UP001286313"/>
    </source>
</evidence>
<dbReference type="Proteomes" id="UP001286313">
    <property type="component" value="Unassembled WGS sequence"/>
</dbReference>
<gene>
    <name evidence="1" type="ORF">Pcinc_007341</name>
</gene>
<reference evidence="1" key="1">
    <citation type="submission" date="2023-10" db="EMBL/GenBank/DDBJ databases">
        <title>Genome assemblies of two species of porcelain crab, Petrolisthes cinctipes and Petrolisthes manimaculis (Anomura: Porcellanidae).</title>
        <authorList>
            <person name="Angst P."/>
        </authorList>
    </citation>
    <scope>NUCLEOTIDE SEQUENCE</scope>
    <source>
        <strain evidence="1">PB745_01</strain>
        <tissue evidence="1">Gill</tissue>
    </source>
</reference>